<dbReference type="GO" id="GO:0000435">
    <property type="term" value="P:positive regulation of transcription from RNA polymerase II promoter by galactose"/>
    <property type="evidence" value="ECO:0007669"/>
    <property type="project" value="TreeGrafter"/>
</dbReference>
<feature type="compositionally biased region" description="Basic and acidic residues" evidence="6">
    <location>
        <begin position="102"/>
        <end position="113"/>
    </location>
</feature>
<evidence type="ECO:0000313" key="7">
    <source>
        <dbReference type="EMBL" id="KAF7565833.1"/>
    </source>
</evidence>
<dbReference type="GO" id="GO:0000978">
    <property type="term" value="F:RNA polymerase II cis-regulatory region sequence-specific DNA binding"/>
    <property type="evidence" value="ECO:0007669"/>
    <property type="project" value="TreeGrafter"/>
</dbReference>
<dbReference type="CDD" id="cd12148">
    <property type="entry name" value="fungal_TF_MHR"/>
    <property type="match status" value="1"/>
</dbReference>
<reference evidence="7" key="1">
    <citation type="journal article" date="2018" name="BMC Genomics">
        <title>Comparative genomics of the wheat fungal pathogen Pyrenophora tritici-repentis reveals chromosomal variations and genome plasticity.</title>
        <authorList>
            <person name="Moolhuijzen P."/>
            <person name="See P.T."/>
            <person name="Hane J.K."/>
            <person name="Shi G."/>
            <person name="Liu Z."/>
            <person name="Oliver R.P."/>
            <person name="Moffat C.S."/>
        </authorList>
    </citation>
    <scope>NUCLEOTIDE SEQUENCE [LARGE SCALE GENOMIC DNA]</scope>
    <source>
        <strain evidence="7">M4</strain>
    </source>
</reference>
<evidence type="ECO:0000256" key="5">
    <source>
        <dbReference type="ARBA" id="ARBA00023242"/>
    </source>
</evidence>
<keyword evidence="1" id="KW-0479">Metal-binding</keyword>
<dbReference type="SMART" id="SM00066">
    <property type="entry name" value="GAL4"/>
    <property type="match status" value="1"/>
</dbReference>
<dbReference type="InterPro" id="IPR001138">
    <property type="entry name" value="Zn2Cys6_DnaBD"/>
</dbReference>
<dbReference type="AlphaFoldDB" id="A0A2W1HJR8"/>
<dbReference type="InterPro" id="IPR007219">
    <property type="entry name" value="XnlR_reg_dom"/>
</dbReference>
<dbReference type="Pfam" id="PF04082">
    <property type="entry name" value="Fungal_trans"/>
    <property type="match status" value="1"/>
</dbReference>
<dbReference type="KEGG" id="ptrr:6344986"/>
<evidence type="ECO:0000256" key="2">
    <source>
        <dbReference type="ARBA" id="ARBA00023015"/>
    </source>
</evidence>
<dbReference type="PROSITE" id="PS00463">
    <property type="entry name" value="ZN2_CY6_FUNGAL_1"/>
    <property type="match status" value="1"/>
</dbReference>
<dbReference type="RefSeq" id="XP_001937055.2">
    <property type="nucleotide sequence ID" value="XM_001937020.2"/>
</dbReference>
<dbReference type="EMBL" id="NQIK02000010">
    <property type="protein sequence ID" value="KAF7565833.1"/>
    <property type="molecule type" value="Genomic_DNA"/>
</dbReference>
<dbReference type="SUPFAM" id="SSF57701">
    <property type="entry name" value="Zn2/Cys6 DNA-binding domain"/>
    <property type="match status" value="1"/>
</dbReference>
<proteinExistence type="predicted"/>
<feature type="compositionally biased region" description="Low complexity" evidence="6">
    <location>
        <begin position="83"/>
        <end position="100"/>
    </location>
</feature>
<dbReference type="Proteomes" id="UP000245464">
    <property type="component" value="Chromosome 10"/>
</dbReference>
<dbReference type="InterPro" id="IPR051127">
    <property type="entry name" value="Fungal_SecMet_Regulators"/>
</dbReference>
<feature type="compositionally biased region" description="Basic and acidic residues" evidence="6">
    <location>
        <begin position="1"/>
        <end position="17"/>
    </location>
</feature>
<dbReference type="Gene3D" id="4.10.240.10">
    <property type="entry name" value="Zn(2)-C6 fungal-type DNA-binding domain"/>
    <property type="match status" value="1"/>
</dbReference>
<dbReference type="SMART" id="SM00906">
    <property type="entry name" value="Fungal_trans"/>
    <property type="match status" value="1"/>
</dbReference>
<evidence type="ECO:0000256" key="1">
    <source>
        <dbReference type="ARBA" id="ARBA00022723"/>
    </source>
</evidence>
<dbReference type="Pfam" id="PF00172">
    <property type="entry name" value="Zn_clus"/>
    <property type="match status" value="1"/>
</dbReference>
<dbReference type="GO" id="GO:0006351">
    <property type="term" value="P:DNA-templated transcription"/>
    <property type="evidence" value="ECO:0007669"/>
    <property type="project" value="InterPro"/>
</dbReference>
<dbReference type="GeneID" id="6344986"/>
<evidence type="ECO:0000256" key="6">
    <source>
        <dbReference type="SAM" id="MobiDB-lite"/>
    </source>
</evidence>
<keyword evidence="3" id="KW-0238">DNA-binding</keyword>
<dbReference type="PANTHER" id="PTHR47424">
    <property type="entry name" value="REGULATORY PROTEIN GAL4"/>
    <property type="match status" value="1"/>
</dbReference>
<comment type="caution">
    <text evidence="7">The sequence shown here is derived from an EMBL/GenBank/DDBJ whole genome shotgun (WGS) entry which is preliminary data.</text>
</comment>
<keyword evidence="4" id="KW-0804">Transcription</keyword>
<evidence type="ECO:0000256" key="3">
    <source>
        <dbReference type="ARBA" id="ARBA00023125"/>
    </source>
</evidence>
<feature type="compositionally biased region" description="Basic residues" evidence="6">
    <location>
        <begin position="18"/>
        <end position="29"/>
    </location>
</feature>
<organism evidence="7 8">
    <name type="scientific">Pyrenophora tritici-repentis</name>
    <dbReference type="NCBI Taxonomy" id="45151"/>
    <lineage>
        <taxon>Eukaryota</taxon>
        <taxon>Fungi</taxon>
        <taxon>Dikarya</taxon>
        <taxon>Ascomycota</taxon>
        <taxon>Pezizomycotina</taxon>
        <taxon>Dothideomycetes</taxon>
        <taxon>Pleosporomycetidae</taxon>
        <taxon>Pleosporales</taxon>
        <taxon>Pleosporineae</taxon>
        <taxon>Pleosporaceae</taxon>
        <taxon>Pyrenophora</taxon>
    </lineage>
</organism>
<feature type="region of interest" description="Disordered" evidence="6">
    <location>
        <begin position="82"/>
        <end position="119"/>
    </location>
</feature>
<dbReference type="CDD" id="cd00067">
    <property type="entry name" value="GAL4"/>
    <property type="match status" value="1"/>
</dbReference>
<dbReference type="GO" id="GO:0005634">
    <property type="term" value="C:nucleus"/>
    <property type="evidence" value="ECO:0007669"/>
    <property type="project" value="TreeGrafter"/>
</dbReference>
<dbReference type="GO" id="GO:0000981">
    <property type="term" value="F:DNA-binding transcription factor activity, RNA polymerase II-specific"/>
    <property type="evidence" value="ECO:0007669"/>
    <property type="project" value="InterPro"/>
</dbReference>
<keyword evidence="2" id="KW-0805">Transcription regulation</keyword>
<accession>A0A2W1HJR8</accession>
<dbReference type="InterPro" id="IPR036864">
    <property type="entry name" value="Zn2-C6_fun-type_DNA-bd_sf"/>
</dbReference>
<evidence type="ECO:0000256" key="4">
    <source>
        <dbReference type="ARBA" id="ARBA00023163"/>
    </source>
</evidence>
<protein>
    <submittedName>
        <fullName evidence="7">Uncharacterized protein</fullName>
    </submittedName>
</protein>
<dbReference type="PROSITE" id="PS50048">
    <property type="entry name" value="ZN2_CY6_FUNGAL_2"/>
    <property type="match status" value="1"/>
</dbReference>
<dbReference type="PANTHER" id="PTHR47424:SF3">
    <property type="entry name" value="REGULATORY PROTEIN GAL4"/>
    <property type="match status" value="1"/>
</dbReference>
<name>A0A2W1HJR8_9PLEO</name>
<feature type="region of interest" description="Disordered" evidence="6">
    <location>
        <begin position="1"/>
        <end position="32"/>
    </location>
</feature>
<gene>
    <name evidence="7" type="ORF">PtrM4_052670</name>
</gene>
<evidence type="ECO:0000313" key="8">
    <source>
        <dbReference type="Proteomes" id="UP000245464"/>
    </source>
</evidence>
<dbReference type="GO" id="GO:0008270">
    <property type="term" value="F:zinc ion binding"/>
    <property type="evidence" value="ECO:0007669"/>
    <property type="project" value="InterPro"/>
</dbReference>
<keyword evidence="5" id="KW-0539">Nucleus</keyword>
<sequence length="670" mass="74571">MNHHPSPSEHMDVERRSSSPKRKKVRQKYAPKACVSCRRSKLKCSGDNPCQRCVDNGKRCFFSEDQTAAEALQNLSRPTPTLQAQASNASGNGNNASRRSILPRDDETERRASDASTRGMSIEARMARVEAMMEALMRDRGLTMTPAGSVEREDSGSEGFRGDTAFTGLPLDPINPVLAFMGQPSPFSQESSNPAQSTVEPPHLVQLGNRTMPFPNPAEYQQRLMSFFTDIHLSHPCIDEADFRSRSEHMLASPTIQSGESHFLALNYLIFACCDVLLNTKKIGSTKPVGWQWLELADDILDKKSLLSGNGDLTLIQCLLFQALYYTFVDVPGPAYNSIGLAARLVFQYSLHQQSTWTDITTRQAYERICLFWNVFVADRFISLTCGRPYTIHEADIQVELPNELFVRAMLPMQLDHEHDPRPFMNHYLHYVILWARYAGNTLDGRSLNRSTQDAIDAQIAQFLDHDLPELQIPYTHPSSGSDAPFKTTLIQMKTDFVLWGFRPIITSLQYDNDHATHFSHLAVCTINRMSSFSQDARRPFSFRHDITTSLANAVLVLCSLIVRDTASRNQSHIGAFRTATAMLNDLAYSQPYAKRVVTDFGAITRAVEGIIDGKDVPDNVASLFPYQSASPHIRMPQIALANSGVGSISTTGNGDPGKAGEPGCGVLWL</sequence>